<dbReference type="GO" id="GO:0005737">
    <property type="term" value="C:cytoplasm"/>
    <property type="evidence" value="ECO:0007669"/>
    <property type="project" value="TreeGrafter"/>
</dbReference>
<dbReference type="Gene3D" id="2.102.10.10">
    <property type="entry name" value="Rieske [2Fe-2S] iron-sulphur domain"/>
    <property type="match status" value="1"/>
</dbReference>
<organism evidence="7 8">
    <name type="scientific">Chitinophaga rupis</name>
    <dbReference type="NCBI Taxonomy" id="573321"/>
    <lineage>
        <taxon>Bacteria</taxon>
        <taxon>Pseudomonadati</taxon>
        <taxon>Bacteroidota</taxon>
        <taxon>Chitinophagia</taxon>
        <taxon>Chitinophagales</taxon>
        <taxon>Chitinophagaceae</taxon>
        <taxon>Chitinophaga</taxon>
    </lineage>
</organism>
<dbReference type="SUPFAM" id="SSF50022">
    <property type="entry name" value="ISP domain"/>
    <property type="match status" value="1"/>
</dbReference>
<evidence type="ECO:0000256" key="2">
    <source>
        <dbReference type="ARBA" id="ARBA00022723"/>
    </source>
</evidence>
<dbReference type="InterPro" id="IPR017941">
    <property type="entry name" value="Rieske_2Fe-2S"/>
</dbReference>
<dbReference type="GO" id="GO:0046872">
    <property type="term" value="F:metal ion binding"/>
    <property type="evidence" value="ECO:0007669"/>
    <property type="project" value="UniProtKB-KW"/>
</dbReference>
<dbReference type="Gene3D" id="3.50.50.60">
    <property type="entry name" value="FAD/NAD(P)-binding domain"/>
    <property type="match status" value="1"/>
</dbReference>
<dbReference type="Gene3D" id="3.30.9.10">
    <property type="entry name" value="D-Amino Acid Oxidase, subunit A, domain 2"/>
    <property type="match status" value="1"/>
</dbReference>
<proteinExistence type="predicted"/>
<dbReference type="STRING" id="573321.SAMN04488505_101925"/>
<dbReference type="Proteomes" id="UP000198984">
    <property type="component" value="Unassembled WGS sequence"/>
</dbReference>
<evidence type="ECO:0000256" key="1">
    <source>
        <dbReference type="ARBA" id="ARBA00022714"/>
    </source>
</evidence>
<dbReference type="InterPro" id="IPR036922">
    <property type="entry name" value="Rieske_2Fe-2S_sf"/>
</dbReference>
<evidence type="ECO:0000259" key="6">
    <source>
        <dbReference type="PROSITE" id="PS51296"/>
    </source>
</evidence>
<sequence>MEQAQQNEHKGIESNITSGIHSSYWLDSLQTLQYEPLQEDLETDVVIIGGGMAGVSIAYRLTMLGKKVVLVEDGSIGSGESGRTTAHLVTALDDRYYHLEKVFGKEGIRHIAESHRAAIDTIEQIIQTEGIICDFERVTGYLFLHPSDKADSLEKEYNATREAGLEAALLDAVPGLPQVGPGLAFANQAQFHPLKYLHGLCNAITANGGKIFTSTKAESIDHTGIVTDQGMRVHAGFVVVATNSPVNDKYAIHLKQFAYRTYVIGGLVAKDSIPHALWWDTGDYHTNASIPPYHYVRIQAYDEKHDLLICGGEDHATGLAFAEPITDEERYRHLETWVRGKFNIEEIIYRWSGQVMEPMDSLAYIGRNPGDKDNVFIVTGDSGNGLTHATIAALLIPDLILGQVNPWKKIYDPQRFKYFRSGKTWIKEFAGGLFRYMKEYPYDADVVELSSIQQGEGKIVELGKNKYGIYRDEEDDLHIVSAACTHLSCIIQWNADEKSWDCPCHGSRFTYKGKVINGPANQDLFYYREKAQASHPADK</sequence>
<evidence type="ECO:0000256" key="3">
    <source>
        <dbReference type="ARBA" id="ARBA00023004"/>
    </source>
</evidence>
<dbReference type="PROSITE" id="PS51296">
    <property type="entry name" value="RIESKE"/>
    <property type="match status" value="1"/>
</dbReference>
<evidence type="ECO:0000256" key="4">
    <source>
        <dbReference type="ARBA" id="ARBA00023014"/>
    </source>
</evidence>
<keyword evidence="3" id="KW-0408">Iron</keyword>
<gene>
    <name evidence="7" type="ORF">SAMN04488505_101925</name>
</gene>
<dbReference type="InterPro" id="IPR038010">
    <property type="entry name" value="YhfW_C"/>
</dbReference>
<reference evidence="7 8" key="1">
    <citation type="submission" date="2016-10" db="EMBL/GenBank/DDBJ databases">
        <authorList>
            <person name="de Groot N.N."/>
        </authorList>
    </citation>
    <scope>NUCLEOTIDE SEQUENCE [LARGE SCALE GENOMIC DNA]</scope>
    <source>
        <strain evidence="7 8">DSM 21039</strain>
    </source>
</reference>
<dbReference type="OrthoDB" id="9767869at2"/>
<keyword evidence="5" id="KW-1015">Disulfide bond</keyword>
<dbReference type="Pfam" id="PF01266">
    <property type="entry name" value="DAO"/>
    <property type="match status" value="1"/>
</dbReference>
<dbReference type="InterPro" id="IPR006076">
    <property type="entry name" value="FAD-dep_OxRdtase"/>
</dbReference>
<dbReference type="AlphaFoldDB" id="A0A1H7K2N5"/>
<dbReference type="PANTHER" id="PTHR13847:SF281">
    <property type="entry name" value="FAD DEPENDENT OXIDOREDUCTASE DOMAIN-CONTAINING PROTEIN"/>
    <property type="match status" value="1"/>
</dbReference>
<dbReference type="PANTHER" id="PTHR13847">
    <property type="entry name" value="SARCOSINE DEHYDROGENASE-RELATED"/>
    <property type="match status" value="1"/>
</dbReference>
<dbReference type="InterPro" id="IPR036188">
    <property type="entry name" value="FAD/NAD-bd_sf"/>
</dbReference>
<accession>A0A1H7K2N5</accession>
<dbReference type="SUPFAM" id="SSF51905">
    <property type="entry name" value="FAD/NAD(P)-binding domain"/>
    <property type="match status" value="1"/>
</dbReference>
<dbReference type="EMBL" id="FOBB01000001">
    <property type="protein sequence ID" value="SEK80776.1"/>
    <property type="molecule type" value="Genomic_DNA"/>
</dbReference>
<evidence type="ECO:0000313" key="8">
    <source>
        <dbReference type="Proteomes" id="UP000198984"/>
    </source>
</evidence>
<keyword evidence="2" id="KW-0479">Metal-binding</keyword>
<dbReference type="RefSeq" id="WP_089906942.1">
    <property type="nucleotide sequence ID" value="NZ_FOBB01000001.1"/>
</dbReference>
<dbReference type="CDD" id="cd03477">
    <property type="entry name" value="Rieske_YhfW_C"/>
    <property type="match status" value="1"/>
</dbReference>
<keyword evidence="1" id="KW-0001">2Fe-2S</keyword>
<name>A0A1H7K2N5_9BACT</name>
<feature type="domain" description="Rieske" evidence="6">
    <location>
        <begin position="444"/>
        <end position="528"/>
    </location>
</feature>
<evidence type="ECO:0000313" key="7">
    <source>
        <dbReference type="EMBL" id="SEK80776.1"/>
    </source>
</evidence>
<protein>
    <submittedName>
        <fullName evidence="7">Glycine/D-amino acid oxidase</fullName>
    </submittedName>
</protein>
<evidence type="ECO:0000256" key="5">
    <source>
        <dbReference type="ARBA" id="ARBA00023157"/>
    </source>
</evidence>
<keyword evidence="4" id="KW-0411">Iron-sulfur</keyword>
<dbReference type="GO" id="GO:0051537">
    <property type="term" value="F:2 iron, 2 sulfur cluster binding"/>
    <property type="evidence" value="ECO:0007669"/>
    <property type="project" value="UniProtKB-KW"/>
</dbReference>
<dbReference type="GO" id="GO:0016020">
    <property type="term" value="C:membrane"/>
    <property type="evidence" value="ECO:0007669"/>
    <property type="project" value="InterPro"/>
</dbReference>
<dbReference type="Pfam" id="PF00355">
    <property type="entry name" value="Rieske"/>
    <property type="match status" value="1"/>
</dbReference>
<dbReference type="InterPro" id="IPR005805">
    <property type="entry name" value="Rieske_Fe-S_prot_C"/>
</dbReference>
<keyword evidence="8" id="KW-1185">Reference proteome</keyword>
<dbReference type="PRINTS" id="PR00162">
    <property type="entry name" value="RIESKE"/>
</dbReference>